<dbReference type="EMBL" id="UIDG01000620">
    <property type="protein sequence ID" value="SUS08421.1"/>
    <property type="molecule type" value="Genomic_DNA"/>
</dbReference>
<name>A0A380TL29_9ZZZZ</name>
<accession>A0A380TL29</accession>
<evidence type="ECO:0000313" key="1">
    <source>
        <dbReference type="EMBL" id="SUS08421.1"/>
    </source>
</evidence>
<protein>
    <submittedName>
        <fullName evidence="1">Uncharacterized protein</fullName>
    </submittedName>
</protein>
<proteinExistence type="predicted"/>
<reference evidence="1" key="1">
    <citation type="submission" date="2018-07" db="EMBL/GenBank/DDBJ databases">
        <authorList>
            <person name="Quirk P.G."/>
            <person name="Krulwich T.A."/>
        </authorList>
    </citation>
    <scope>NUCLEOTIDE SEQUENCE</scope>
</reference>
<dbReference type="AlphaFoldDB" id="A0A380TL29"/>
<organism evidence="1">
    <name type="scientific">metagenome</name>
    <dbReference type="NCBI Taxonomy" id="256318"/>
    <lineage>
        <taxon>unclassified sequences</taxon>
        <taxon>metagenomes</taxon>
    </lineage>
</organism>
<sequence length="168" mass="18639">MERSAYLALRQTYMPAAIRLLVIAESPPESGLYFYEPSGRPSEPLFAAMMKQLGVQAANKQEGLKAFRDRGLVLVDATYTPVNGPGGRNRNAVILADYPYLVEDLRGLGAADGLPIVLIKKNICELLDRRLTADGFNVLNRGRIIPFPSTGQQVKFHRQFREVVPLLP</sequence>
<gene>
    <name evidence="1" type="ORF">DF3PB_670012</name>
</gene>